<evidence type="ECO:0000259" key="2">
    <source>
        <dbReference type="Pfam" id="PF13304"/>
    </source>
</evidence>
<dbReference type="PATRIC" id="fig|2033.6.peg.3011"/>
<comment type="caution">
    <text evidence="3">The sequence shown here is derived from an EMBL/GenBank/DDBJ whole genome shotgun (WGS) entry which is preliminary data.</text>
</comment>
<sequence>MHVKSLHFLGFKRFTDTRIENIPPSARLVVLAGPNGSGKSSIFDGMKNWHYWNGGVLTGIEEAYIQKVGTPTRSIDDHVFVNFHEPIPDDATAKKKLVYARTAFRNEADFNISSFSRLDSPLNENRASRMIDTDATVSQNYQRLIMQTVDGVFDSSLSEDMPRSELRDRIIGRARTAVSSIFPDLVLDGVGGLASAGSLQGSFYFTKGESAGFLYKNLSAGEKSAFDLLLDCVIKSSYFDDSVWCIDEPETHLNSRVQSLLLHAMLQLLPENCQLWLASHSIGFMKQAWELSRAQPDDVCFIDLEGHDFDQAVVIEPVKPSREFWSRTLRVALGDLAALVAPSRVILCEGRPQTGANDVKAAFDAACYRTIFSEKYPDVDFVSVGSASEAVNDRLGVAHALQTITPGTVINRLIDRDSRSQQEIEILEQEGTRVLGRRHLEAYLLDDEVIEALCREAGMGAKVADALEVKQRAIADSVARGNDADDVKRAAGSIRDGLRKLLSLATPGSTPDAFLRDTMAPLVREGMAVYSELEAIVLPEESGS</sequence>
<dbReference type="GO" id="GO:0016887">
    <property type="term" value="F:ATP hydrolysis activity"/>
    <property type="evidence" value="ECO:0007669"/>
    <property type="project" value="InterPro"/>
</dbReference>
<dbReference type="PANTHER" id="PTHR32182:SF25">
    <property type="entry name" value="SLR1056 PROTEIN"/>
    <property type="match status" value="1"/>
</dbReference>
<reference evidence="3 4" key="1">
    <citation type="journal article" date="2016" name="Front. Microbiol.">
        <title>Genomic Resource of Rice Seed Associated Bacteria.</title>
        <authorList>
            <person name="Midha S."/>
            <person name="Bansal K."/>
            <person name="Sharma S."/>
            <person name="Kumar N."/>
            <person name="Patil P.P."/>
            <person name="Chaudhry V."/>
            <person name="Patil P.B."/>
        </authorList>
    </citation>
    <scope>NUCLEOTIDE SEQUENCE [LARGE SCALE GENOMIC DNA]</scope>
    <source>
        <strain evidence="3 4">NS220</strain>
    </source>
</reference>
<dbReference type="Proteomes" id="UP000075025">
    <property type="component" value="Unassembled WGS sequence"/>
</dbReference>
<proteinExistence type="predicted"/>
<feature type="domain" description="ATPase AAA-type core" evidence="2">
    <location>
        <begin position="28"/>
        <end position="285"/>
    </location>
</feature>
<evidence type="ECO:0000313" key="3">
    <source>
        <dbReference type="EMBL" id="KTR94239.1"/>
    </source>
</evidence>
<dbReference type="GO" id="GO:0000731">
    <property type="term" value="P:DNA synthesis involved in DNA repair"/>
    <property type="evidence" value="ECO:0007669"/>
    <property type="project" value="TreeGrafter"/>
</dbReference>
<dbReference type="GO" id="GO:0005524">
    <property type="term" value="F:ATP binding"/>
    <property type="evidence" value="ECO:0007669"/>
    <property type="project" value="InterPro"/>
</dbReference>
<dbReference type="InterPro" id="IPR003959">
    <property type="entry name" value="ATPase_AAA_core"/>
</dbReference>
<accession>A0A147EWN7</accession>
<dbReference type="SUPFAM" id="SSF52540">
    <property type="entry name" value="P-loop containing nucleoside triphosphate hydrolases"/>
    <property type="match status" value="1"/>
</dbReference>
<evidence type="ECO:0000256" key="1">
    <source>
        <dbReference type="ARBA" id="ARBA00023236"/>
    </source>
</evidence>
<dbReference type="GO" id="GO:0006302">
    <property type="term" value="P:double-strand break repair"/>
    <property type="evidence" value="ECO:0007669"/>
    <property type="project" value="TreeGrafter"/>
</dbReference>
<dbReference type="Gene3D" id="3.40.50.300">
    <property type="entry name" value="P-loop containing nucleotide triphosphate hydrolases"/>
    <property type="match status" value="1"/>
</dbReference>
<dbReference type="AlphaFoldDB" id="A0A147EWN7"/>
<keyword evidence="1" id="KW-0227">DNA damage</keyword>
<dbReference type="GO" id="GO:0009432">
    <property type="term" value="P:SOS response"/>
    <property type="evidence" value="ECO:0007669"/>
    <property type="project" value="UniProtKB-KW"/>
</dbReference>
<gene>
    <name evidence="3" type="ORF">NS220_09565</name>
</gene>
<protein>
    <recommendedName>
        <fullName evidence="2">ATPase AAA-type core domain-containing protein</fullName>
    </recommendedName>
</protein>
<organism evidence="3 4">
    <name type="scientific">Microbacterium testaceum</name>
    <name type="common">Aureobacterium testaceum</name>
    <name type="synonym">Brevibacterium testaceum</name>
    <dbReference type="NCBI Taxonomy" id="2033"/>
    <lineage>
        <taxon>Bacteria</taxon>
        <taxon>Bacillati</taxon>
        <taxon>Actinomycetota</taxon>
        <taxon>Actinomycetes</taxon>
        <taxon>Micrococcales</taxon>
        <taxon>Microbacteriaceae</taxon>
        <taxon>Microbacterium</taxon>
    </lineage>
</organism>
<name>A0A147EWN7_MICTE</name>
<dbReference type="EMBL" id="LDRT01000058">
    <property type="protein sequence ID" value="KTR94239.1"/>
    <property type="molecule type" value="Genomic_DNA"/>
</dbReference>
<keyword evidence="1" id="KW-0742">SOS response</keyword>
<dbReference type="Pfam" id="PF13304">
    <property type="entry name" value="AAA_21"/>
    <property type="match status" value="1"/>
</dbReference>
<dbReference type="InterPro" id="IPR027417">
    <property type="entry name" value="P-loop_NTPase"/>
</dbReference>
<evidence type="ECO:0000313" key="4">
    <source>
        <dbReference type="Proteomes" id="UP000075025"/>
    </source>
</evidence>
<dbReference type="PANTHER" id="PTHR32182">
    <property type="entry name" value="DNA REPLICATION AND REPAIR PROTEIN RECF"/>
    <property type="match status" value="1"/>
</dbReference>